<dbReference type="PROSITE" id="PS00033">
    <property type="entry name" value="ENGRAILED"/>
    <property type="match status" value="1"/>
</dbReference>
<dbReference type="InterPro" id="IPR000747">
    <property type="entry name" value="HD_engrailed"/>
</dbReference>
<gene>
    <name evidence="12" type="primary">LOC108665057</name>
</gene>
<dbReference type="PANTHER" id="PTHR24341:SF6">
    <property type="entry name" value="HOMEOBOX PROTEIN INVECTED"/>
    <property type="match status" value="1"/>
</dbReference>
<proteinExistence type="inferred from homology"/>
<keyword evidence="4 6" id="KW-0371">Homeobox</keyword>
<dbReference type="RefSeq" id="XP_018007263.1">
    <property type="nucleotide sequence ID" value="XM_018151774.2"/>
</dbReference>
<feature type="compositionally biased region" description="Polar residues" evidence="9">
    <location>
        <begin position="211"/>
        <end position="223"/>
    </location>
</feature>
<organism evidence="11 12">
    <name type="scientific">Hyalella azteca</name>
    <name type="common">Amphipod</name>
    <dbReference type="NCBI Taxonomy" id="294128"/>
    <lineage>
        <taxon>Eukaryota</taxon>
        <taxon>Metazoa</taxon>
        <taxon>Ecdysozoa</taxon>
        <taxon>Arthropoda</taxon>
        <taxon>Crustacea</taxon>
        <taxon>Multicrustacea</taxon>
        <taxon>Malacostraca</taxon>
        <taxon>Eumalacostraca</taxon>
        <taxon>Peracarida</taxon>
        <taxon>Amphipoda</taxon>
        <taxon>Senticaudata</taxon>
        <taxon>Talitrida</taxon>
        <taxon>Talitroidea</taxon>
        <taxon>Hyalellidae</taxon>
        <taxon>Hyalella</taxon>
    </lineage>
</organism>
<evidence type="ECO:0000256" key="4">
    <source>
        <dbReference type="ARBA" id="ARBA00023155"/>
    </source>
</evidence>
<name>A0A8B7N1A4_HYAAZ</name>
<feature type="compositionally biased region" description="Polar residues" evidence="9">
    <location>
        <begin position="104"/>
        <end position="121"/>
    </location>
</feature>
<dbReference type="GO" id="GO:0005634">
    <property type="term" value="C:nucleus"/>
    <property type="evidence" value="ECO:0007669"/>
    <property type="project" value="UniProtKB-SubCell"/>
</dbReference>
<feature type="compositionally biased region" description="Acidic residues" evidence="9">
    <location>
        <begin position="127"/>
        <end position="142"/>
    </location>
</feature>
<feature type="region of interest" description="Disordered" evidence="9">
    <location>
        <begin position="211"/>
        <end position="257"/>
    </location>
</feature>
<protein>
    <recommendedName>
        <fullName evidence="8">Homeobox protein engrailed-like</fullName>
    </recommendedName>
</protein>
<comment type="subcellular location">
    <subcellularLocation>
        <location evidence="1 6 7">Nucleus</location>
    </subcellularLocation>
</comment>
<dbReference type="CDD" id="cd00086">
    <property type="entry name" value="homeodomain"/>
    <property type="match status" value="1"/>
</dbReference>
<dbReference type="Pfam" id="PF00046">
    <property type="entry name" value="Homeodomain"/>
    <property type="match status" value="1"/>
</dbReference>
<dbReference type="GO" id="GO:0000978">
    <property type="term" value="F:RNA polymerase II cis-regulatory region sequence-specific DNA binding"/>
    <property type="evidence" value="ECO:0007669"/>
    <property type="project" value="TreeGrafter"/>
</dbReference>
<evidence type="ECO:0000256" key="7">
    <source>
        <dbReference type="RuleBase" id="RU000682"/>
    </source>
</evidence>
<dbReference type="Proteomes" id="UP000694843">
    <property type="component" value="Unplaced"/>
</dbReference>
<dbReference type="FunFam" id="1.10.10.60:FF:000189">
    <property type="entry name" value="Homeobox protein engrailed-like"/>
    <property type="match status" value="1"/>
</dbReference>
<dbReference type="PRINTS" id="PR00031">
    <property type="entry name" value="HTHREPRESSR"/>
</dbReference>
<sequence>MESRMLETSRFVQKMDILEQARLSLQAVNHLSASARFLPTLPVPERPSSGPLFQQNRDREIELMTTDSSNSESPKFLSGSAPSIGGSHHHSSMRIDSPEARSPRSCNSPLVGPNTPSNEVSCMSVDDGADADNDDDDDDDDISVGSPPSPPAHSSSIGMPSSCSPPPSAPVLPSPVPSPSSLLAPSMMPSTSIISSMASPLPSYASHQISNILSNPTPQTSLRLHSPNSTNSSNPISPQNNFKGPHPSVSTCTSNNLTNNDINSNRIDSNDRLLNVTNSVNVAALLSSSPACKGGTENSGGDQPSTHPKVEPMDPDLISRTPPVAHQAPSPPNPATLRQLKFSIDNILKPEFGLRRHEENSGDSSEPVNLSREVAGGVGGIYSTGDVGRGSVSPARPPPQRGSVTSLTNEQGKLTSDTELWPAWVFCTRYSDRPSAGPRTRRIKRRDKKEEKRPRTAFTADQLARLKKEFTENRYLTEKRRQDLARDLGLNESQIKIWFQNKRAKIKKQTTGHKNPLALQLMAQGLYNHSTIPIREEDEEQLLQHAM</sequence>
<dbReference type="InterPro" id="IPR019737">
    <property type="entry name" value="Homeobox-engrailed_CS"/>
</dbReference>
<evidence type="ECO:0000259" key="10">
    <source>
        <dbReference type="PROSITE" id="PS50071"/>
    </source>
</evidence>
<feature type="region of interest" description="Disordered" evidence="9">
    <location>
        <begin position="385"/>
        <end position="411"/>
    </location>
</feature>
<feature type="compositionally biased region" description="Low complexity" evidence="9">
    <location>
        <begin position="226"/>
        <end position="241"/>
    </location>
</feature>
<evidence type="ECO:0000256" key="6">
    <source>
        <dbReference type="PROSITE-ProRule" id="PRU00108"/>
    </source>
</evidence>
<evidence type="ECO:0000256" key="3">
    <source>
        <dbReference type="ARBA" id="ARBA00023125"/>
    </source>
</evidence>
<keyword evidence="11" id="KW-1185">Reference proteome</keyword>
<evidence type="ECO:0000256" key="1">
    <source>
        <dbReference type="ARBA" id="ARBA00004123"/>
    </source>
</evidence>
<dbReference type="PRINTS" id="PR00024">
    <property type="entry name" value="HOMEOBOX"/>
</dbReference>
<dbReference type="Pfam" id="PF10525">
    <property type="entry name" value="Engrail_1_C_sig"/>
    <property type="match status" value="1"/>
</dbReference>
<comment type="similarity">
    <text evidence="8">Belongs to the Engrailed homeobox family.</text>
</comment>
<feature type="domain" description="Homeobox" evidence="10">
    <location>
        <begin position="449"/>
        <end position="509"/>
    </location>
</feature>
<dbReference type="PROSITE" id="PS00027">
    <property type="entry name" value="HOMEOBOX_1"/>
    <property type="match status" value="1"/>
</dbReference>
<dbReference type="InterPro" id="IPR050720">
    <property type="entry name" value="Engrailed_Homeobox_TFs"/>
</dbReference>
<evidence type="ECO:0000256" key="2">
    <source>
        <dbReference type="ARBA" id="ARBA00022473"/>
    </source>
</evidence>
<dbReference type="SMART" id="SM00389">
    <property type="entry name" value="HOX"/>
    <property type="match status" value="1"/>
</dbReference>
<reference evidence="12" key="1">
    <citation type="submission" date="2025-08" db="UniProtKB">
        <authorList>
            <consortium name="RefSeq"/>
        </authorList>
    </citation>
    <scope>IDENTIFICATION</scope>
    <source>
        <tissue evidence="12">Whole organism</tissue>
    </source>
</reference>
<dbReference type="GO" id="GO:0030182">
    <property type="term" value="P:neuron differentiation"/>
    <property type="evidence" value="ECO:0007669"/>
    <property type="project" value="TreeGrafter"/>
</dbReference>
<evidence type="ECO:0000313" key="11">
    <source>
        <dbReference type="Proteomes" id="UP000694843"/>
    </source>
</evidence>
<dbReference type="InterPro" id="IPR017970">
    <property type="entry name" value="Homeobox_CS"/>
</dbReference>
<dbReference type="AlphaFoldDB" id="A0A8B7N1A4"/>
<dbReference type="OMA" id="HYHNCED"/>
<feature type="region of interest" description="Disordered" evidence="9">
    <location>
        <begin position="434"/>
        <end position="456"/>
    </location>
</feature>
<feature type="compositionally biased region" description="Low complexity" evidence="9">
    <location>
        <begin position="152"/>
        <end position="162"/>
    </location>
</feature>
<dbReference type="InterPro" id="IPR009057">
    <property type="entry name" value="Homeodomain-like_sf"/>
</dbReference>
<dbReference type="Gene3D" id="1.10.10.60">
    <property type="entry name" value="Homeodomain-like"/>
    <property type="match status" value="1"/>
</dbReference>
<feature type="compositionally biased region" description="Pro residues" evidence="9">
    <location>
        <begin position="163"/>
        <end position="178"/>
    </location>
</feature>
<dbReference type="InterPro" id="IPR000047">
    <property type="entry name" value="HTH_motif"/>
</dbReference>
<dbReference type="InterPro" id="IPR019549">
    <property type="entry name" value="Homeobox-engrailed_C-terminal"/>
</dbReference>
<dbReference type="GeneID" id="108665057"/>
<dbReference type="OrthoDB" id="6159439at2759"/>
<feature type="DNA-binding region" description="Homeobox" evidence="6">
    <location>
        <begin position="451"/>
        <end position="510"/>
    </location>
</feature>
<evidence type="ECO:0000313" key="12">
    <source>
        <dbReference type="RefSeq" id="XP_018007263.1"/>
    </source>
</evidence>
<feature type="compositionally biased region" description="Polar residues" evidence="9">
    <location>
        <begin position="402"/>
        <end position="411"/>
    </location>
</feature>
<evidence type="ECO:0000256" key="9">
    <source>
        <dbReference type="SAM" id="MobiDB-lite"/>
    </source>
</evidence>
<dbReference type="PROSITE" id="PS50071">
    <property type="entry name" value="HOMEOBOX_2"/>
    <property type="match status" value="1"/>
</dbReference>
<dbReference type="GO" id="GO:0009653">
    <property type="term" value="P:anatomical structure morphogenesis"/>
    <property type="evidence" value="ECO:0007669"/>
    <property type="project" value="UniProtKB-ARBA"/>
</dbReference>
<accession>A0A8B7N1A4</accession>
<dbReference type="InterPro" id="IPR020479">
    <property type="entry name" value="HD_metazoa"/>
</dbReference>
<feature type="region of interest" description="Disordered" evidence="9">
    <location>
        <begin position="289"/>
        <end position="314"/>
    </location>
</feature>
<keyword evidence="5 6" id="KW-0539">Nucleus</keyword>
<dbReference type="SUPFAM" id="SSF46689">
    <property type="entry name" value="Homeodomain-like"/>
    <property type="match status" value="1"/>
</dbReference>
<dbReference type="GO" id="GO:0000981">
    <property type="term" value="F:DNA-binding transcription factor activity, RNA polymerase II-specific"/>
    <property type="evidence" value="ECO:0007669"/>
    <property type="project" value="InterPro"/>
</dbReference>
<evidence type="ECO:0000256" key="5">
    <source>
        <dbReference type="ARBA" id="ARBA00023242"/>
    </source>
</evidence>
<keyword evidence="3 6" id="KW-0238">DNA-binding</keyword>
<evidence type="ECO:0000256" key="8">
    <source>
        <dbReference type="RuleBase" id="RU510713"/>
    </source>
</evidence>
<dbReference type="PRINTS" id="PR00026">
    <property type="entry name" value="ENGRAILED"/>
</dbReference>
<keyword evidence="2" id="KW-0217">Developmental protein</keyword>
<feature type="region of interest" description="Disordered" evidence="9">
    <location>
        <begin position="40"/>
        <end position="183"/>
    </location>
</feature>
<dbReference type="PANTHER" id="PTHR24341">
    <property type="entry name" value="HOMEOBOX PROTEIN ENGRAILED"/>
    <property type="match status" value="1"/>
</dbReference>
<dbReference type="KEGG" id="hazt:108665057"/>
<dbReference type="InterPro" id="IPR001356">
    <property type="entry name" value="HD"/>
</dbReference>